<dbReference type="InterPro" id="IPR050134">
    <property type="entry name" value="NAD-dep_sirtuin_deacylases"/>
</dbReference>
<dbReference type="GO" id="GO:0034979">
    <property type="term" value="F:NAD-dependent protein lysine deacetylase activity"/>
    <property type="evidence" value="ECO:0007669"/>
    <property type="project" value="UniProtKB-EC"/>
</dbReference>
<feature type="binding site" evidence="4">
    <location>
        <position position="140"/>
    </location>
    <ligand>
        <name>Zn(2+)</name>
        <dbReference type="ChEBI" id="CHEBI:29105"/>
    </ligand>
</feature>
<dbReference type="InterPro" id="IPR029035">
    <property type="entry name" value="DHS-like_NAD/FAD-binding_dom"/>
</dbReference>
<dbReference type="PANTHER" id="PTHR11085:SF10">
    <property type="entry name" value="NAD-DEPENDENT PROTEIN DEACYLASE SIRTUIN-5, MITOCHONDRIAL-RELATED"/>
    <property type="match status" value="1"/>
</dbReference>
<keyword evidence="4" id="KW-0862">Zinc</keyword>
<feature type="binding site" evidence="4">
    <location>
        <position position="168"/>
    </location>
    <ligand>
        <name>Zn(2+)</name>
        <dbReference type="ChEBI" id="CHEBI:29105"/>
    </ligand>
</feature>
<dbReference type="Gene3D" id="3.30.1600.10">
    <property type="entry name" value="SIR2/SIRT2 'Small Domain"/>
    <property type="match status" value="1"/>
</dbReference>
<dbReference type="PANTHER" id="PTHR11085">
    <property type="entry name" value="NAD-DEPENDENT PROTEIN DEACYLASE SIRTUIN-5, MITOCHONDRIAL-RELATED"/>
    <property type="match status" value="1"/>
</dbReference>
<accession>A0ABZ0QP98</accession>
<keyword evidence="3" id="KW-0520">NAD</keyword>
<proteinExistence type="predicted"/>
<keyword evidence="4" id="KW-0479">Metal-binding</keyword>
<organism evidence="6 7">
    <name type="scientific">Thermaerobacter composti</name>
    <dbReference type="NCBI Taxonomy" id="554949"/>
    <lineage>
        <taxon>Bacteria</taxon>
        <taxon>Bacillati</taxon>
        <taxon>Bacillota</taxon>
        <taxon>Clostridia</taxon>
        <taxon>Eubacteriales</taxon>
        <taxon>Clostridiales Family XVII. Incertae Sedis</taxon>
        <taxon>Thermaerobacter</taxon>
    </lineage>
</organism>
<dbReference type="EC" id="2.3.1.286" evidence="1"/>
<protein>
    <recommendedName>
        <fullName evidence="1">protein acetyllysine N-acetyltransferase</fullName>
        <ecNumber evidence="1">2.3.1.286</ecNumber>
    </recommendedName>
</protein>
<dbReference type="Proteomes" id="UP001304683">
    <property type="component" value="Chromosome"/>
</dbReference>
<evidence type="ECO:0000313" key="7">
    <source>
        <dbReference type="Proteomes" id="UP001304683"/>
    </source>
</evidence>
<dbReference type="SUPFAM" id="SSF52467">
    <property type="entry name" value="DHS-like NAD/FAD-binding domain"/>
    <property type="match status" value="1"/>
</dbReference>
<dbReference type="Pfam" id="PF02146">
    <property type="entry name" value="SIR2"/>
    <property type="match status" value="1"/>
</dbReference>
<dbReference type="PROSITE" id="PS50305">
    <property type="entry name" value="SIRTUIN"/>
    <property type="match status" value="1"/>
</dbReference>
<evidence type="ECO:0000256" key="4">
    <source>
        <dbReference type="PROSITE-ProRule" id="PRU00236"/>
    </source>
</evidence>
<reference evidence="6 7" key="1">
    <citation type="submission" date="2023-08" db="EMBL/GenBank/DDBJ databases">
        <title>Genome sequence of Thermaerobacter compostii strain Ins1, a spore-forming filamentous bacterium isolated from a deep geothermal reservoir.</title>
        <authorList>
            <person name="Bregnard D."/>
            <person name="Gonzalez D."/>
            <person name="Junier P."/>
        </authorList>
    </citation>
    <scope>NUCLEOTIDE SEQUENCE [LARGE SCALE GENOMIC DNA]</scope>
    <source>
        <strain evidence="6 7">Ins1</strain>
    </source>
</reference>
<dbReference type="CDD" id="cd01407">
    <property type="entry name" value="SIR2-fam"/>
    <property type="match status" value="1"/>
</dbReference>
<dbReference type="Gene3D" id="3.40.50.1220">
    <property type="entry name" value="TPP-binding domain"/>
    <property type="match status" value="1"/>
</dbReference>
<evidence type="ECO:0000256" key="3">
    <source>
        <dbReference type="ARBA" id="ARBA00023027"/>
    </source>
</evidence>
<evidence type="ECO:0000259" key="5">
    <source>
        <dbReference type="PROSITE" id="PS50305"/>
    </source>
</evidence>
<keyword evidence="7" id="KW-1185">Reference proteome</keyword>
<dbReference type="NCBIfam" id="NF001753">
    <property type="entry name" value="PRK00481.1-3"/>
    <property type="match status" value="1"/>
</dbReference>
<dbReference type="EMBL" id="CP132508">
    <property type="protein sequence ID" value="WPD18504.1"/>
    <property type="molecule type" value="Genomic_DNA"/>
</dbReference>
<gene>
    <name evidence="6" type="ORF">Q5761_09040</name>
</gene>
<feature type="domain" description="Deacetylase sirtuin-type" evidence="5">
    <location>
        <begin position="10"/>
        <end position="260"/>
    </location>
</feature>
<sequence>MRHPSRPGDGSARGDAAAQLAGLLVRHRGRAVALTGAGISVASGIPAFRGRDGLWSRFDPEEFAHIDAFRRDPERVWTMLDQLYDNLAAARPNPAHRALARLEELGYLRAVITQNIDGLHQAAGSRDVIELHGSFQRVVCMDCGSRYAAESVRRLAGLPGGGGHRCWCGGWLKPDIVFFGEELPEHAFLRAWAEVQNAGLLLVVGTSAEVEPAASLPRWARQAGAVLAEVNPHPALDAEVVLAAPAEQALPAVVERLEADGGTATTAEPAALG</sequence>
<evidence type="ECO:0000256" key="2">
    <source>
        <dbReference type="ARBA" id="ARBA00022679"/>
    </source>
</evidence>
<evidence type="ECO:0000313" key="6">
    <source>
        <dbReference type="EMBL" id="WPD18504.1"/>
    </source>
</evidence>
<name>A0ABZ0QP98_9FIRM</name>
<dbReference type="InterPro" id="IPR026590">
    <property type="entry name" value="Ssirtuin_cat_dom"/>
</dbReference>
<dbReference type="InterPro" id="IPR026591">
    <property type="entry name" value="Sirtuin_cat_small_dom_sf"/>
</dbReference>
<feature type="binding site" evidence="4">
    <location>
        <position position="143"/>
    </location>
    <ligand>
        <name>Zn(2+)</name>
        <dbReference type="ChEBI" id="CHEBI:29105"/>
    </ligand>
</feature>
<feature type="binding site" evidence="4">
    <location>
        <position position="166"/>
    </location>
    <ligand>
        <name>Zn(2+)</name>
        <dbReference type="ChEBI" id="CHEBI:29105"/>
    </ligand>
</feature>
<keyword evidence="6" id="KW-0012">Acyltransferase</keyword>
<feature type="active site" description="Proton acceptor" evidence="4">
    <location>
        <position position="132"/>
    </location>
</feature>
<dbReference type="InterPro" id="IPR003000">
    <property type="entry name" value="Sirtuin"/>
</dbReference>
<evidence type="ECO:0000256" key="1">
    <source>
        <dbReference type="ARBA" id="ARBA00012928"/>
    </source>
</evidence>
<keyword evidence="2 6" id="KW-0808">Transferase</keyword>
<dbReference type="RefSeq" id="WP_135224122.1">
    <property type="nucleotide sequence ID" value="NZ_CP132508.1"/>
</dbReference>